<name>A0A919AV73_9ACTN</name>
<feature type="transmembrane region" description="Helical" evidence="2">
    <location>
        <begin position="247"/>
        <end position="265"/>
    </location>
</feature>
<comment type="caution">
    <text evidence="4">The sequence shown here is derived from an EMBL/GenBank/DDBJ whole genome shotgun (WGS) entry which is preliminary data.</text>
</comment>
<dbReference type="Gene3D" id="3.40.1350.10">
    <property type="match status" value="1"/>
</dbReference>
<dbReference type="GO" id="GO:0003677">
    <property type="term" value="F:DNA binding"/>
    <property type="evidence" value="ECO:0007669"/>
    <property type="project" value="InterPro"/>
</dbReference>
<evidence type="ECO:0000313" key="5">
    <source>
        <dbReference type="Proteomes" id="UP000638313"/>
    </source>
</evidence>
<dbReference type="Pfam" id="PF04471">
    <property type="entry name" value="Mrr_cat"/>
    <property type="match status" value="1"/>
</dbReference>
<proteinExistence type="predicted"/>
<keyword evidence="5" id="KW-1185">Reference proteome</keyword>
<feature type="domain" description="Restriction endonuclease type IV Mrr" evidence="3">
    <location>
        <begin position="20"/>
        <end position="113"/>
    </location>
</feature>
<evidence type="ECO:0000313" key="4">
    <source>
        <dbReference type="EMBL" id="GHF27197.1"/>
    </source>
</evidence>
<dbReference type="InterPro" id="IPR007560">
    <property type="entry name" value="Restrct_endonuc_IV_Mrr"/>
</dbReference>
<dbReference type="Proteomes" id="UP000638313">
    <property type="component" value="Unassembled WGS sequence"/>
</dbReference>
<dbReference type="GO" id="GO:0004519">
    <property type="term" value="F:endonuclease activity"/>
    <property type="evidence" value="ECO:0007669"/>
    <property type="project" value="InterPro"/>
</dbReference>
<evidence type="ECO:0000256" key="2">
    <source>
        <dbReference type="SAM" id="Phobius"/>
    </source>
</evidence>
<keyword evidence="2" id="KW-0812">Transmembrane</keyword>
<keyword evidence="2" id="KW-1133">Transmembrane helix</keyword>
<reference evidence="4" key="1">
    <citation type="journal article" date="2014" name="Int. J. Syst. Evol. Microbiol.">
        <title>Complete genome sequence of Corynebacterium casei LMG S-19264T (=DSM 44701T), isolated from a smear-ripened cheese.</title>
        <authorList>
            <consortium name="US DOE Joint Genome Institute (JGI-PGF)"/>
            <person name="Walter F."/>
            <person name="Albersmeier A."/>
            <person name="Kalinowski J."/>
            <person name="Ruckert C."/>
        </authorList>
    </citation>
    <scope>NUCLEOTIDE SEQUENCE</scope>
    <source>
        <strain evidence="4">JCM 4059</strain>
    </source>
</reference>
<organism evidence="4 5">
    <name type="scientific">Streptomyces mashuensis</name>
    <dbReference type="NCBI Taxonomy" id="33904"/>
    <lineage>
        <taxon>Bacteria</taxon>
        <taxon>Bacillati</taxon>
        <taxon>Actinomycetota</taxon>
        <taxon>Actinomycetes</taxon>
        <taxon>Kitasatosporales</taxon>
        <taxon>Streptomycetaceae</taxon>
        <taxon>Streptomyces</taxon>
    </lineage>
</organism>
<gene>
    <name evidence="4" type="ORF">GCM10010218_05170</name>
</gene>
<dbReference type="InterPro" id="IPR011335">
    <property type="entry name" value="Restrct_endonuc-II-like"/>
</dbReference>
<dbReference type="AlphaFoldDB" id="A0A919AV73"/>
<accession>A0A919AV73</accession>
<feature type="transmembrane region" description="Helical" evidence="2">
    <location>
        <begin position="222"/>
        <end position="241"/>
    </location>
</feature>
<protein>
    <recommendedName>
        <fullName evidence="3">Restriction endonuclease type IV Mrr domain-containing protein</fullName>
    </recommendedName>
</protein>
<feature type="region of interest" description="Disordered" evidence="1">
    <location>
        <begin position="135"/>
        <end position="159"/>
    </location>
</feature>
<dbReference type="EMBL" id="BNBD01000001">
    <property type="protein sequence ID" value="GHF27197.1"/>
    <property type="molecule type" value="Genomic_DNA"/>
</dbReference>
<feature type="transmembrane region" description="Helical" evidence="2">
    <location>
        <begin position="165"/>
        <end position="184"/>
    </location>
</feature>
<feature type="transmembrane region" description="Helical" evidence="2">
    <location>
        <begin position="190"/>
        <end position="210"/>
    </location>
</feature>
<dbReference type="InterPro" id="IPR011856">
    <property type="entry name" value="tRNA_endonuc-like_dom_sf"/>
</dbReference>
<evidence type="ECO:0000259" key="3">
    <source>
        <dbReference type="Pfam" id="PF04471"/>
    </source>
</evidence>
<evidence type="ECO:0000256" key="1">
    <source>
        <dbReference type="SAM" id="MobiDB-lite"/>
    </source>
</evidence>
<dbReference type="GO" id="GO:0009307">
    <property type="term" value="P:DNA restriction-modification system"/>
    <property type="evidence" value="ECO:0007669"/>
    <property type="project" value="InterPro"/>
</dbReference>
<keyword evidence="2" id="KW-0472">Membrane</keyword>
<reference evidence="4" key="2">
    <citation type="submission" date="2020-09" db="EMBL/GenBank/DDBJ databases">
        <authorList>
            <person name="Sun Q."/>
            <person name="Ohkuma M."/>
        </authorList>
    </citation>
    <scope>NUCLEOTIDE SEQUENCE</scope>
    <source>
        <strain evidence="4">JCM 4059</strain>
    </source>
</reference>
<sequence>MRENMKSLMRHSNPGRRVQSWQDAEHNAAAWMRHWGYTDARAQPGGADGGIDVRSRRALGQVKHQTAAVGRPELQRLFGARGKDMGKQLLFFTGSSYTSTAVAYAAENDIALFVYQMDGSMDAVNSPAHRIAAARPPSRITPPGPAAPQTVPSTAKGSSPRVGRIVLGLLLAGIALAIPGSPGFDPLPNWVWASTILMVIPCILVSWGVAAKGRHKFWPSGLGMFLVDVALGWMCNANLWRGKTSEVIMQGAVTALTLAAALLLIRWNASLRRRSNPATLSDGDHAKH</sequence>
<dbReference type="SUPFAM" id="SSF52980">
    <property type="entry name" value="Restriction endonuclease-like"/>
    <property type="match status" value="1"/>
</dbReference>